<dbReference type="InterPro" id="IPR015421">
    <property type="entry name" value="PyrdxlP-dep_Trfase_major"/>
</dbReference>
<dbReference type="CDD" id="cd07377">
    <property type="entry name" value="WHTH_GntR"/>
    <property type="match status" value="1"/>
</dbReference>
<dbReference type="GO" id="GO:0003700">
    <property type="term" value="F:DNA-binding transcription factor activity"/>
    <property type="evidence" value="ECO:0007669"/>
    <property type="project" value="InterPro"/>
</dbReference>
<keyword evidence="7" id="KW-0032">Aminotransferase</keyword>
<evidence type="ECO:0000256" key="5">
    <source>
        <dbReference type="ARBA" id="ARBA00023163"/>
    </source>
</evidence>
<evidence type="ECO:0000256" key="2">
    <source>
        <dbReference type="ARBA" id="ARBA00022898"/>
    </source>
</evidence>
<dbReference type="InterPro" id="IPR000524">
    <property type="entry name" value="Tscrpt_reg_HTH_GntR"/>
</dbReference>
<name>A0A099KYC2_COLPS</name>
<dbReference type="CDD" id="cd00609">
    <property type="entry name" value="AAT_like"/>
    <property type="match status" value="1"/>
</dbReference>
<keyword evidence="3" id="KW-0805">Transcription regulation</keyword>
<dbReference type="EMBL" id="JQEC01000016">
    <property type="protein sequence ID" value="KGJ94882.1"/>
    <property type="molecule type" value="Genomic_DNA"/>
</dbReference>
<keyword evidence="2" id="KW-0663">Pyridoxal phosphate</keyword>
<keyword evidence="7" id="KW-0808">Transferase</keyword>
<dbReference type="Proteomes" id="UP000029868">
    <property type="component" value="Unassembled WGS sequence"/>
</dbReference>
<dbReference type="GO" id="GO:0030170">
    <property type="term" value="F:pyridoxal phosphate binding"/>
    <property type="evidence" value="ECO:0007669"/>
    <property type="project" value="InterPro"/>
</dbReference>
<comment type="similarity">
    <text evidence="1">In the C-terminal section; belongs to the class-I pyridoxal-phosphate-dependent aminotransferase family.</text>
</comment>
<reference evidence="7 8" key="1">
    <citation type="submission" date="2014-08" db="EMBL/GenBank/DDBJ databases">
        <title>Genomic and Phenotypic Diversity of Colwellia psychrerythraea strains from Disparate Marine Basins.</title>
        <authorList>
            <person name="Techtmann S.M."/>
            <person name="Stelling S.C."/>
            <person name="Utturkar S.M."/>
            <person name="Alshibli N."/>
            <person name="Harris A."/>
            <person name="Brown S.D."/>
            <person name="Hazen T.C."/>
        </authorList>
    </citation>
    <scope>NUCLEOTIDE SEQUENCE [LARGE SCALE GENOMIC DNA]</scope>
    <source>
        <strain evidence="7 8">GAB14E</strain>
    </source>
</reference>
<dbReference type="Gene3D" id="1.10.10.10">
    <property type="entry name" value="Winged helix-like DNA-binding domain superfamily/Winged helix DNA-binding domain"/>
    <property type="match status" value="1"/>
</dbReference>
<dbReference type="PROSITE" id="PS50949">
    <property type="entry name" value="HTH_GNTR"/>
    <property type="match status" value="1"/>
</dbReference>
<dbReference type="PANTHER" id="PTHR46577">
    <property type="entry name" value="HTH-TYPE TRANSCRIPTIONAL REGULATORY PROTEIN GABR"/>
    <property type="match status" value="1"/>
</dbReference>
<dbReference type="Pfam" id="PF00155">
    <property type="entry name" value="Aminotran_1_2"/>
    <property type="match status" value="1"/>
</dbReference>
<proteinExistence type="inferred from homology"/>
<sequence>MFECHHIDFFLLLKDFIDTMTIWIPILDSALPKYLALAQAIEEAINKGELKPEDKLPPQRRLADAIKVTIGTISRAYSEAERRGLVMAKTGSGTYVRTKNNINAIVDDMAQDTAGKIDMQAAFAPEGPQIKMLSRAMTSMAESEQLLGNLLHYAPELGYPNHRKSFQQWLTVEPVALKGCDFLFTHGGQHAISVAINVLCREGDIILTEDLVFPGILAAAQNKGVKVVSIAMDEQGIMPDNVLQACQRHKPRMIYLTPNSQNPCGTQLSIERRQALVDICRAHKVLILEDDVQFIASKDKPKSMQELAPEQCIYLSSFSKRFSGAMRIGFLVAPHAIYNKIRLSLRASSWTNSPILIHWLCQWMDNGELAKLELWLAAEMTARQALAKQHLAAWTPNSQQTSFNLWLELPPGWLSHEFVAQAKEQGVLVRSADDYRVGQQIPSPAIRLCLSRPKTHVQLTDALIIIKTILEQGPSLKEAVM</sequence>
<dbReference type="Pfam" id="PF00392">
    <property type="entry name" value="GntR"/>
    <property type="match status" value="1"/>
</dbReference>
<dbReference type="GO" id="GO:0003677">
    <property type="term" value="F:DNA binding"/>
    <property type="evidence" value="ECO:0007669"/>
    <property type="project" value="UniProtKB-KW"/>
</dbReference>
<evidence type="ECO:0000256" key="1">
    <source>
        <dbReference type="ARBA" id="ARBA00005384"/>
    </source>
</evidence>
<dbReference type="SUPFAM" id="SSF46785">
    <property type="entry name" value="Winged helix' DNA-binding domain"/>
    <property type="match status" value="1"/>
</dbReference>
<dbReference type="InterPro" id="IPR036388">
    <property type="entry name" value="WH-like_DNA-bd_sf"/>
</dbReference>
<dbReference type="SUPFAM" id="SSF53383">
    <property type="entry name" value="PLP-dependent transferases"/>
    <property type="match status" value="1"/>
</dbReference>
<organism evidence="7 8">
    <name type="scientific">Colwellia psychrerythraea</name>
    <name type="common">Vibrio psychroerythus</name>
    <dbReference type="NCBI Taxonomy" id="28229"/>
    <lineage>
        <taxon>Bacteria</taxon>
        <taxon>Pseudomonadati</taxon>
        <taxon>Pseudomonadota</taxon>
        <taxon>Gammaproteobacteria</taxon>
        <taxon>Alteromonadales</taxon>
        <taxon>Colwelliaceae</taxon>
        <taxon>Colwellia</taxon>
    </lineage>
</organism>
<dbReference type="GO" id="GO:0008483">
    <property type="term" value="F:transaminase activity"/>
    <property type="evidence" value="ECO:0007669"/>
    <property type="project" value="UniProtKB-KW"/>
</dbReference>
<evidence type="ECO:0000259" key="6">
    <source>
        <dbReference type="PROSITE" id="PS50949"/>
    </source>
</evidence>
<dbReference type="SMART" id="SM00345">
    <property type="entry name" value="HTH_GNTR"/>
    <property type="match status" value="1"/>
</dbReference>
<dbReference type="InterPro" id="IPR036390">
    <property type="entry name" value="WH_DNA-bd_sf"/>
</dbReference>
<dbReference type="PANTHER" id="PTHR46577:SF1">
    <property type="entry name" value="HTH-TYPE TRANSCRIPTIONAL REGULATORY PROTEIN GABR"/>
    <property type="match status" value="1"/>
</dbReference>
<dbReference type="InterPro" id="IPR015424">
    <property type="entry name" value="PyrdxlP-dep_Trfase"/>
</dbReference>
<dbReference type="InterPro" id="IPR004839">
    <property type="entry name" value="Aminotransferase_I/II_large"/>
</dbReference>
<evidence type="ECO:0000313" key="7">
    <source>
        <dbReference type="EMBL" id="KGJ94882.1"/>
    </source>
</evidence>
<dbReference type="PATRIC" id="fig|28229.3.peg.1733"/>
<keyword evidence="5" id="KW-0804">Transcription</keyword>
<evidence type="ECO:0000313" key="8">
    <source>
        <dbReference type="Proteomes" id="UP000029868"/>
    </source>
</evidence>
<gene>
    <name evidence="7" type="ORF">GAB14E_2116</name>
</gene>
<comment type="caution">
    <text evidence="7">The sequence shown here is derived from an EMBL/GenBank/DDBJ whole genome shotgun (WGS) entry which is preliminary data.</text>
</comment>
<dbReference type="InterPro" id="IPR051446">
    <property type="entry name" value="HTH_trans_reg/aminotransferase"/>
</dbReference>
<dbReference type="Gene3D" id="3.40.640.10">
    <property type="entry name" value="Type I PLP-dependent aspartate aminotransferase-like (Major domain)"/>
    <property type="match status" value="1"/>
</dbReference>
<dbReference type="AlphaFoldDB" id="A0A099KYC2"/>
<evidence type="ECO:0000256" key="4">
    <source>
        <dbReference type="ARBA" id="ARBA00023125"/>
    </source>
</evidence>
<keyword evidence="4" id="KW-0238">DNA-binding</keyword>
<protein>
    <submittedName>
        <fullName evidence="7">Transcriptional regulator, GntR family with aminotransferase domain containing protein</fullName>
    </submittedName>
</protein>
<accession>A0A099KYC2</accession>
<feature type="domain" description="HTH gntR-type" evidence="6">
    <location>
        <begin position="31"/>
        <end position="99"/>
    </location>
</feature>
<evidence type="ECO:0000256" key="3">
    <source>
        <dbReference type="ARBA" id="ARBA00023015"/>
    </source>
</evidence>